<dbReference type="EMBL" id="LR594035">
    <property type="protein sequence ID" value="VTS16624.1"/>
    <property type="molecule type" value="Genomic_DNA"/>
</dbReference>
<dbReference type="RefSeq" id="WP_181950250.1">
    <property type="nucleotide sequence ID" value="NZ_LR594035.1"/>
</dbReference>
<dbReference type="GO" id="GO:0000160">
    <property type="term" value="P:phosphorelay signal transduction system"/>
    <property type="evidence" value="ECO:0007669"/>
    <property type="project" value="InterPro"/>
</dbReference>
<protein>
    <submittedName>
        <fullName evidence="3">RevS</fullName>
    </submittedName>
</protein>
<dbReference type="InterPro" id="IPR001789">
    <property type="entry name" value="Sig_transdc_resp-reg_receiver"/>
</dbReference>
<dbReference type="AlphaFoldDB" id="A0A4U9XSR8"/>
<evidence type="ECO:0000256" key="1">
    <source>
        <dbReference type="PROSITE-ProRule" id="PRU00169"/>
    </source>
</evidence>
<evidence type="ECO:0000313" key="3">
    <source>
        <dbReference type="EMBL" id="VTS16624.1"/>
    </source>
</evidence>
<dbReference type="PROSITE" id="PS50110">
    <property type="entry name" value="RESPONSE_REGULATORY"/>
    <property type="match status" value="1"/>
</dbReference>
<dbReference type="InterPro" id="IPR011006">
    <property type="entry name" value="CheY-like_superfamily"/>
</dbReference>
<feature type="domain" description="Response regulatory" evidence="2">
    <location>
        <begin position="1"/>
        <end position="63"/>
    </location>
</feature>
<dbReference type="Proteomes" id="UP000304914">
    <property type="component" value="Chromosome"/>
</dbReference>
<gene>
    <name evidence="3" type="primary">agrA</name>
    <name evidence="3" type="ORF">NCTC5385_00646</name>
</gene>
<reference evidence="3 4" key="1">
    <citation type="submission" date="2019-05" db="EMBL/GenBank/DDBJ databases">
        <authorList>
            <consortium name="Pathogen Informatics"/>
        </authorList>
    </citation>
    <scope>NUCLEOTIDE SEQUENCE [LARGE SCALE GENOMIC DNA]</scope>
    <source>
        <strain evidence="3 4">NCTC5385</strain>
    </source>
</reference>
<proteinExistence type="predicted"/>
<sequence>MKKKKGWEIARQIRNLDPYAVIVFVTTHSEFMPYTYKYRVSALDFIKKDVDDSTFKKLIQEVLEYSE</sequence>
<name>A0A4U9XSR8_9STRE</name>
<accession>A0A4U9XSR8</accession>
<comment type="caution">
    <text evidence="1">Lacks conserved residue(s) required for the propagation of feature annotation.</text>
</comment>
<dbReference type="Gene3D" id="3.40.50.2300">
    <property type="match status" value="1"/>
</dbReference>
<dbReference type="SUPFAM" id="SSF52172">
    <property type="entry name" value="CheY-like"/>
    <property type="match status" value="1"/>
</dbReference>
<evidence type="ECO:0000313" key="4">
    <source>
        <dbReference type="Proteomes" id="UP000304914"/>
    </source>
</evidence>
<evidence type="ECO:0000259" key="2">
    <source>
        <dbReference type="PROSITE" id="PS50110"/>
    </source>
</evidence>
<organism evidence="3 4">
    <name type="scientific">Streptococcus pseudoporcinus</name>
    <dbReference type="NCBI Taxonomy" id="361101"/>
    <lineage>
        <taxon>Bacteria</taxon>
        <taxon>Bacillati</taxon>
        <taxon>Bacillota</taxon>
        <taxon>Bacilli</taxon>
        <taxon>Lactobacillales</taxon>
        <taxon>Streptococcaceae</taxon>
        <taxon>Streptococcus</taxon>
    </lineage>
</organism>